<dbReference type="PANTHER" id="PTHR48019">
    <property type="entry name" value="SERUM RESPONSE FACTOR HOMOLOG"/>
    <property type="match status" value="1"/>
</dbReference>
<dbReference type="Proteomes" id="UP000015453">
    <property type="component" value="Unassembled WGS sequence"/>
</dbReference>
<dbReference type="InterPro" id="IPR036879">
    <property type="entry name" value="TF_MADSbox_sf"/>
</dbReference>
<keyword evidence="5" id="KW-0539">Nucleus</keyword>
<sequence>RMTRRKIQIRKINDITARQVTFSKRRQGLVKKARELAILCEAEVAVVVFASSGKLYHYSSN</sequence>
<evidence type="ECO:0000256" key="2">
    <source>
        <dbReference type="ARBA" id="ARBA00023015"/>
    </source>
</evidence>
<keyword evidence="8" id="KW-1185">Reference proteome</keyword>
<feature type="non-terminal residue" evidence="7">
    <location>
        <position position="61"/>
    </location>
</feature>
<organism evidence="7 8">
    <name type="scientific">Genlisea aurea</name>
    <dbReference type="NCBI Taxonomy" id="192259"/>
    <lineage>
        <taxon>Eukaryota</taxon>
        <taxon>Viridiplantae</taxon>
        <taxon>Streptophyta</taxon>
        <taxon>Embryophyta</taxon>
        <taxon>Tracheophyta</taxon>
        <taxon>Spermatophyta</taxon>
        <taxon>Magnoliopsida</taxon>
        <taxon>eudicotyledons</taxon>
        <taxon>Gunneridae</taxon>
        <taxon>Pentapetalae</taxon>
        <taxon>asterids</taxon>
        <taxon>lamiids</taxon>
        <taxon>Lamiales</taxon>
        <taxon>Lentibulariaceae</taxon>
        <taxon>Genlisea</taxon>
    </lineage>
</organism>
<keyword evidence="4" id="KW-0804">Transcription</keyword>
<dbReference type="SUPFAM" id="SSF55455">
    <property type="entry name" value="SRF-like"/>
    <property type="match status" value="1"/>
</dbReference>
<dbReference type="AlphaFoldDB" id="S8D3Y0"/>
<comment type="caution">
    <text evidence="7">The sequence shown here is derived from an EMBL/GenBank/DDBJ whole genome shotgun (WGS) entry which is preliminary data.</text>
</comment>
<evidence type="ECO:0000256" key="1">
    <source>
        <dbReference type="ARBA" id="ARBA00004123"/>
    </source>
</evidence>
<evidence type="ECO:0000256" key="5">
    <source>
        <dbReference type="ARBA" id="ARBA00023242"/>
    </source>
</evidence>
<dbReference type="Pfam" id="PF00319">
    <property type="entry name" value="SRF-TF"/>
    <property type="match status" value="1"/>
</dbReference>
<dbReference type="SMART" id="SM00432">
    <property type="entry name" value="MADS"/>
    <property type="match status" value="1"/>
</dbReference>
<dbReference type="OrthoDB" id="1898716at2759"/>
<gene>
    <name evidence="7" type="ORF">M569_00323</name>
</gene>
<keyword evidence="2" id="KW-0805">Transcription regulation</keyword>
<feature type="non-terminal residue" evidence="7">
    <location>
        <position position="1"/>
    </location>
</feature>
<dbReference type="InterPro" id="IPR002100">
    <property type="entry name" value="TF_MADSbox"/>
</dbReference>
<dbReference type="PROSITE" id="PS50066">
    <property type="entry name" value="MADS_BOX_2"/>
    <property type="match status" value="1"/>
</dbReference>
<reference evidence="7 8" key="1">
    <citation type="journal article" date="2013" name="BMC Genomics">
        <title>The miniature genome of a carnivorous plant Genlisea aurea contains a low number of genes and short non-coding sequences.</title>
        <authorList>
            <person name="Leushkin E.V."/>
            <person name="Sutormin R.A."/>
            <person name="Nabieva E.R."/>
            <person name="Penin A.A."/>
            <person name="Kondrashov A.S."/>
            <person name="Logacheva M.D."/>
        </authorList>
    </citation>
    <scope>NUCLEOTIDE SEQUENCE [LARGE SCALE GENOMIC DNA]</scope>
</reference>
<keyword evidence="3" id="KW-0238">DNA-binding</keyword>
<dbReference type="GO" id="GO:0005634">
    <property type="term" value="C:nucleus"/>
    <property type="evidence" value="ECO:0007669"/>
    <property type="project" value="UniProtKB-SubCell"/>
</dbReference>
<proteinExistence type="predicted"/>
<feature type="domain" description="MADS-box" evidence="6">
    <location>
        <begin position="2"/>
        <end position="61"/>
    </location>
</feature>
<accession>S8D3Y0</accession>
<evidence type="ECO:0000259" key="6">
    <source>
        <dbReference type="PROSITE" id="PS50066"/>
    </source>
</evidence>
<dbReference type="GO" id="GO:0046983">
    <property type="term" value="F:protein dimerization activity"/>
    <property type="evidence" value="ECO:0007669"/>
    <property type="project" value="InterPro"/>
</dbReference>
<evidence type="ECO:0000256" key="4">
    <source>
        <dbReference type="ARBA" id="ARBA00023163"/>
    </source>
</evidence>
<evidence type="ECO:0000256" key="3">
    <source>
        <dbReference type="ARBA" id="ARBA00023125"/>
    </source>
</evidence>
<dbReference type="EMBL" id="AUSU01000071">
    <property type="protein sequence ID" value="EPS74434.1"/>
    <property type="molecule type" value="Genomic_DNA"/>
</dbReference>
<name>S8D3Y0_9LAMI</name>
<evidence type="ECO:0000313" key="7">
    <source>
        <dbReference type="EMBL" id="EPS74434.1"/>
    </source>
</evidence>
<dbReference type="PRINTS" id="PR00404">
    <property type="entry name" value="MADSDOMAIN"/>
</dbReference>
<dbReference type="GO" id="GO:0003677">
    <property type="term" value="F:DNA binding"/>
    <property type="evidence" value="ECO:0007669"/>
    <property type="project" value="UniProtKB-KW"/>
</dbReference>
<evidence type="ECO:0000313" key="8">
    <source>
        <dbReference type="Proteomes" id="UP000015453"/>
    </source>
</evidence>
<dbReference type="Gene3D" id="3.40.1810.10">
    <property type="entry name" value="Transcription factor, MADS-box"/>
    <property type="match status" value="1"/>
</dbReference>
<comment type="subcellular location">
    <subcellularLocation>
        <location evidence="1">Nucleus</location>
    </subcellularLocation>
</comment>
<dbReference type="PROSITE" id="PS00350">
    <property type="entry name" value="MADS_BOX_1"/>
    <property type="match status" value="1"/>
</dbReference>
<dbReference type="InterPro" id="IPR050142">
    <property type="entry name" value="MADS-box/MEF2_TF"/>
</dbReference>
<protein>
    <recommendedName>
        <fullName evidence="6">MADS-box domain-containing protein</fullName>
    </recommendedName>
</protein>